<evidence type="ECO:0000313" key="3">
    <source>
        <dbReference type="Proteomes" id="UP000093819"/>
    </source>
</evidence>
<dbReference type="EMBL" id="LZLR01000239">
    <property type="protein sequence ID" value="OBK14114.1"/>
    <property type="molecule type" value="Genomic_DNA"/>
</dbReference>
<evidence type="ECO:0000256" key="1">
    <source>
        <dbReference type="SAM" id="MobiDB-lite"/>
    </source>
</evidence>
<dbReference type="Proteomes" id="UP000093819">
    <property type="component" value="Unassembled WGS sequence"/>
</dbReference>
<sequence length="90" mass="9404">MRDDDGTVHTFLPGESVPAWAAKQMGDHCFADASDTGIEAEGSDGPPPQSGRGSGREKWAAYAEANGVDADGLDRDEIIAACQEAEVPVE</sequence>
<name>A0A1A3MZ83_MYCAS</name>
<feature type="region of interest" description="Disordered" evidence="1">
    <location>
        <begin position="31"/>
        <end position="58"/>
    </location>
</feature>
<dbReference type="AlphaFoldDB" id="A0A1A3MZ83"/>
<evidence type="ECO:0000313" key="2">
    <source>
        <dbReference type="EMBL" id="OBK14114.1"/>
    </source>
</evidence>
<accession>A0A1A3MZ83</accession>
<proteinExistence type="predicted"/>
<protein>
    <submittedName>
        <fullName evidence="2">Uncharacterized protein</fullName>
    </submittedName>
</protein>
<comment type="caution">
    <text evidence="2">The sequence shown here is derived from an EMBL/GenBank/DDBJ whole genome shotgun (WGS) entry which is preliminary data.</text>
</comment>
<organism evidence="2 3">
    <name type="scientific">Mycobacterium asiaticum</name>
    <dbReference type="NCBI Taxonomy" id="1790"/>
    <lineage>
        <taxon>Bacteria</taxon>
        <taxon>Bacillati</taxon>
        <taxon>Actinomycetota</taxon>
        <taxon>Actinomycetes</taxon>
        <taxon>Mycobacteriales</taxon>
        <taxon>Mycobacteriaceae</taxon>
        <taxon>Mycobacterium</taxon>
    </lineage>
</organism>
<gene>
    <name evidence="2" type="ORF">A5635_10345</name>
</gene>
<reference evidence="2 3" key="1">
    <citation type="submission" date="2016-06" db="EMBL/GenBank/DDBJ databases">
        <authorList>
            <person name="Kjaerup R.B."/>
            <person name="Dalgaard T.S."/>
            <person name="Juul-Madsen H.R."/>
        </authorList>
    </citation>
    <scope>NUCLEOTIDE SEQUENCE [LARGE SCALE GENOMIC DNA]</scope>
    <source>
        <strain evidence="2 3">1245335.1</strain>
    </source>
</reference>